<dbReference type="Pfam" id="PF13559">
    <property type="entry name" value="DUF4129"/>
    <property type="match status" value="1"/>
</dbReference>
<dbReference type="InterPro" id="IPR052901">
    <property type="entry name" value="Bact_TGase-like"/>
</dbReference>
<name>A0A919SU90_9ACTN</name>
<dbReference type="Gene3D" id="3.10.620.30">
    <property type="match status" value="1"/>
</dbReference>
<dbReference type="RefSeq" id="WP_212993893.1">
    <property type="nucleotide sequence ID" value="NZ_BAABEA010000026.1"/>
</dbReference>
<feature type="transmembrane region" description="Helical" evidence="2">
    <location>
        <begin position="620"/>
        <end position="639"/>
    </location>
</feature>
<evidence type="ECO:0000256" key="2">
    <source>
        <dbReference type="SAM" id="Phobius"/>
    </source>
</evidence>
<gene>
    <name evidence="4" type="ORF">Aau02nite_80920</name>
</gene>
<dbReference type="Pfam" id="PF01841">
    <property type="entry name" value="Transglut_core"/>
    <property type="match status" value="1"/>
</dbReference>
<dbReference type="InterPro" id="IPR038765">
    <property type="entry name" value="Papain-like_cys_pep_sf"/>
</dbReference>
<feature type="compositionally biased region" description="Polar residues" evidence="1">
    <location>
        <begin position="308"/>
        <end position="317"/>
    </location>
</feature>
<sequence>MTGRRRLGLVAAAATLLAAAPLSAIFDTWTWLLECILAVGLVAGAAVLTRTLRFPTWAQALGMVGVLLLTLTWMFPSGDELLSLIPSPATFEHFGALFSDAGTDTRSYGVPVPDREGLLFVAVFGIGAVAIAVDLLTVVARKPALAGLPMLAIYSVPVAVYVDSVPVLPFIVGATGFLWLLVADNVDRVRRFGRRFTGDGRDVDVWEPSPLAAAGRRLAVIGVATAVLLPVIVPGLNTGLLNSLTQAGSGTGTGGSGNGGTGRINLFASLSGQLNQTQVTNYVRVTTNEPDPFYLRFGVADVLSSDGFSNRTPNGQPLSRGLYDPRESGTTTGADYRQYRAEVEITKDFGQTLAPVYATAIDTDGLDGAWSYDPNTQVVYSNRTTTKEKKYSFDYVRAKYTPTELRSAEALPRDNPLRTQFTTVPQDPKVKKLVDDLTDGVRTEYDKVAAIYRYFSRDNGFTYSLQTADPEAGASAITAFLEGKAGYCQQYAAAMAWMVREAGIPARVAFGFTRGSTRDGDAYVLTNRNAHAWTEVYLDGFGWVPFDATPAAAVVGSTRSDWAPDTDAVETPSPTSTASAAPGDDASAGPGATDRPDRDVDAGAPGLGGPEDQSGVSTTALVTAGIIALVLVLLAVPALRRVLVRKRRHAATAPKTTVAAATGPAPPGTRDVVVTTEAVRAREDAHAAWDELVDTMIDYRVPVDPTETPRHTAQRLVREADLTDTPAESAVLLGRAEERARYARQPLQGGELTVALNQVRKGLAKTATKRTRFAAVVLPPSVLLRWRLGMGDTSARWVGSFSRGRDLLVRFSPRRLLTSRAR</sequence>
<dbReference type="InterPro" id="IPR025403">
    <property type="entry name" value="TgpA-like_C"/>
</dbReference>
<comment type="caution">
    <text evidence="4">The sequence shown here is derived from an EMBL/GenBank/DDBJ whole genome shotgun (WGS) entry which is preliminary data.</text>
</comment>
<feature type="transmembrane region" description="Helical" evidence="2">
    <location>
        <begin position="117"/>
        <end position="137"/>
    </location>
</feature>
<feature type="transmembrane region" description="Helical" evidence="2">
    <location>
        <begin position="144"/>
        <end position="162"/>
    </location>
</feature>
<dbReference type="PANTHER" id="PTHR42736">
    <property type="entry name" value="PROTEIN-GLUTAMINE GAMMA-GLUTAMYLTRANSFERASE"/>
    <property type="match status" value="1"/>
</dbReference>
<evidence type="ECO:0000259" key="3">
    <source>
        <dbReference type="SMART" id="SM00460"/>
    </source>
</evidence>
<dbReference type="Pfam" id="PF11992">
    <property type="entry name" value="TgpA_N"/>
    <property type="match status" value="1"/>
</dbReference>
<keyword evidence="2" id="KW-0472">Membrane</keyword>
<evidence type="ECO:0000313" key="5">
    <source>
        <dbReference type="Proteomes" id="UP000681340"/>
    </source>
</evidence>
<reference evidence="4" key="1">
    <citation type="submission" date="2021-03" db="EMBL/GenBank/DDBJ databases">
        <title>Whole genome shotgun sequence of Actinoplanes auranticolor NBRC 12245.</title>
        <authorList>
            <person name="Komaki H."/>
            <person name="Tamura T."/>
        </authorList>
    </citation>
    <scope>NUCLEOTIDE SEQUENCE</scope>
    <source>
        <strain evidence="4">NBRC 12245</strain>
    </source>
</reference>
<accession>A0A919SU90</accession>
<dbReference type="InterPro" id="IPR002931">
    <property type="entry name" value="Transglutaminase-like"/>
</dbReference>
<feature type="transmembrane region" description="Helical" evidence="2">
    <location>
        <begin position="168"/>
        <end position="186"/>
    </location>
</feature>
<dbReference type="EMBL" id="BOQL01000073">
    <property type="protein sequence ID" value="GIM78455.1"/>
    <property type="molecule type" value="Genomic_DNA"/>
</dbReference>
<dbReference type="AlphaFoldDB" id="A0A919SU90"/>
<feature type="domain" description="Transglutaminase-like" evidence="3">
    <location>
        <begin position="480"/>
        <end position="550"/>
    </location>
</feature>
<feature type="compositionally biased region" description="Low complexity" evidence="1">
    <location>
        <begin position="571"/>
        <end position="593"/>
    </location>
</feature>
<dbReference type="SMART" id="SM00460">
    <property type="entry name" value="TGc"/>
    <property type="match status" value="1"/>
</dbReference>
<dbReference type="SUPFAM" id="SSF54001">
    <property type="entry name" value="Cysteine proteinases"/>
    <property type="match status" value="1"/>
</dbReference>
<feature type="region of interest" description="Disordered" evidence="1">
    <location>
        <begin position="559"/>
        <end position="615"/>
    </location>
</feature>
<keyword evidence="2" id="KW-1133">Transmembrane helix</keyword>
<dbReference type="InterPro" id="IPR021878">
    <property type="entry name" value="TgpA_N"/>
</dbReference>
<organism evidence="4 5">
    <name type="scientific">Actinoplanes auranticolor</name>
    <dbReference type="NCBI Taxonomy" id="47988"/>
    <lineage>
        <taxon>Bacteria</taxon>
        <taxon>Bacillati</taxon>
        <taxon>Actinomycetota</taxon>
        <taxon>Actinomycetes</taxon>
        <taxon>Micromonosporales</taxon>
        <taxon>Micromonosporaceae</taxon>
        <taxon>Actinoplanes</taxon>
    </lineage>
</organism>
<protein>
    <submittedName>
        <fullName evidence="4">Transglutaminase</fullName>
    </submittedName>
</protein>
<feature type="transmembrane region" description="Helical" evidence="2">
    <location>
        <begin position="56"/>
        <end position="75"/>
    </location>
</feature>
<evidence type="ECO:0000256" key="1">
    <source>
        <dbReference type="SAM" id="MobiDB-lite"/>
    </source>
</evidence>
<keyword evidence="2" id="KW-0812">Transmembrane</keyword>
<feature type="region of interest" description="Disordered" evidence="1">
    <location>
        <begin position="308"/>
        <end position="332"/>
    </location>
</feature>
<feature type="transmembrane region" description="Helical" evidence="2">
    <location>
        <begin position="29"/>
        <end position="49"/>
    </location>
</feature>
<proteinExistence type="predicted"/>
<dbReference type="PANTHER" id="PTHR42736:SF1">
    <property type="entry name" value="PROTEIN-GLUTAMINE GAMMA-GLUTAMYLTRANSFERASE"/>
    <property type="match status" value="1"/>
</dbReference>
<evidence type="ECO:0000313" key="4">
    <source>
        <dbReference type="EMBL" id="GIM78455.1"/>
    </source>
</evidence>
<dbReference type="Proteomes" id="UP000681340">
    <property type="component" value="Unassembled WGS sequence"/>
</dbReference>
<keyword evidence="5" id="KW-1185">Reference proteome</keyword>
<feature type="transmembrane region" description="Helical" evidence="2">
    <location>
        <begin position="218"/>
        <end position="236"/>
    </location>
</feature>